<proteinExistence type="inferred from homology"/>
<dbReference type="PANTHER" id="PTHR43685">
    <property type="entry name" value="GLYCOSYLTRANSFERASE"/>
    <property type="match status" value="1"/>
</dbReference>
<evidence type="ECO:0000256" key="1">
    <source>
        <dbReference type="ARBA" id="ARBA00006739"/>
    </source>
</evidence>
<dbReference type="AlphaFoldDB" id="A0A6J4TK04"/>
<keyword evidence="2" id="KW-0328">Glycosyltransferase</keyword>
<dbReference type="InterPro" id="IPR050834">
    <property type="entry name" value="Glycosyltransf_2"/>
</dbReference>
<dbReference type="SUPFAM" id="SSF53448">
    <property type="entry name" value="Nucleotide-diphospho-sugar transferases"/>
    <property type="match status" value="1"/>
</dbReference>
<name>A0A6J4TK04_9ACTN</name>
<feature type="domain" description="Glycosyltransferase 2-like" evidence="4">
    <location>
        <begin position="6"/>
        <end position="108"/>
    </location>
</feature>
<dbReference type="CDD" id="cd00761">
    <property type="entry name" value="Glyco_tranf_GTA_type"/>
    <property type="match status" value="1"/>
</dbReference>
<evidence type="ECO:0000256" key="2">
    <source>
        <dbReference type="ARBA" id="ARBA00022676"/>
    </source>
</evidence>
<accession>A0A6J4TK04</accession>
<dbReference type="Gene3D" id="3.90.550.10">
    <property type="entry name" value="Spore Coat Polysaccharide Biosynthesis Protein SpsA, Chain A"/>
    <property type="match status" value="1"/>
</dbReference>
<sequence length="595" mass="64896">MDPLVSVIMPAYGQAPFVPRALGGLLAQTEQRWELVVVDDGSPDDVAAALPDDPRIRVERHAANRGLGVALNTGLDAVRAPLVAYLPCDDLWFPPHLETLLATLGDAPEAEMAIADLDLAGDDSGGPDPWPQLVQVAHRAGPERWVERRELESDDLARLFWDRLPGPRRTTGEATCRWVAHPGQRHRALRPSCGGGLNVFRVRYGITEPLRIDTEETGVVDEVARYARFRERPAPGPAADGLTILLVGELAHNPERILALAERGHRLLGLWTPDGLGFHTVGPLPFEGVEELDATDWRAAIRRAKPDVIYALLNWRAVPFAHAVLDAGLGIPFVWHFKEAPQRSILAGDWPRLADLVSRADACLLSGAAERDWFQAALPGRLDPARTHVMDGDLPKRDWLDAAPAPRLSAADGMPHVALLGRAAGIEPADLVRFTDGGVHAHLHGPATAWAREAAGLAPDRIHIEGVVEPARWVSELSRYDAGLLHTARSTNGGDVRRATWDDLDLPARLPILLAAGLPPIARGNPGAVVAVEAVLAELGCGLIYEELEDLLERLVREIRGRELGDRAWAWREELTFDHHADRLVGILRTAADSR</sequence>
<dbReference type="InterPro" id="IPR029044">
    <property type="entry name" value="Nucleotide-diphossugar_trans"/>
</dbReference>
<reference evidence="5" key="1">
    <citation type="submission" date="2020-02" db="EMBL/GenBank/DDBJ databases">
        <authorList>
            <person name="Meier V. D."/>
        </authorList>
    </citation>
    <scope>NUCLEOTIDE SEQUENCE</scope>
    <source>
        <strain evidence="5">AVDCRST_MAG30</strain>
    </source>
</reference>
<evidence type="ECO:0000259" key="4">
    <source>
        <dbReference type="Pfam" id="PF00535"/>
    </source>
</evidence>
<dbReference type="PANTHER" id="PTHR43685:SF5">
    <property type="entry name" value="GLYCOSYLTRANSFERASE EPSE-RELATED"/>
    <property type="match status" value="1"/>
</dbReference>
<organism evidence="5">
    <name type="scientific">uncultured Solirubrobacteraceae bacterium</name>
    <dbReference type="NCBI Taxonomy" id="1162706"/>
    <lineage>
        <taxon>Bacteria</taxon>
        <taxon>Bacillati</taxon>
        <taxon>Actinomycetota</taxon>
        <taxon>Thermoleophilia</taxon>
        <taxon>Solirubrobacterales</taxon>
        <taxon>Solirubrobacteraceae</taxon>
        <taxon>environmental samples</taxon>
    </lineage>
</organism>
<dbReference type="EMBL" id="CADCVS010000437">
    <property type="protein sequence ID" value="CAA9525897.1"/>
    <property type="molecule type" value="Genomic_DNA"/>
</dbReference>
<keyword evidence="3 5" id="KW-0808">Transferase</keyword>
<protein>
    <submittedName>
        <fullName evidence="5">Beta-1,3-glucosyltransferase</fullName>
    </submittedName>
</protein>
<dbReference type="Pfam" id="PF00535">
    <property type="entry name" value="Glycos_transf_2"/>
    <property type="match status" value="1"/>
</dbReference>
<gene>
    <name evidence="5" type="ORF">AVDCRST_MAG30-3373</name>
</gene>
<evidence type="ECO:0000256" key="3">
    <source>
        <dbReference type="ARBA" id="ARBA00022679"/>
    </source>
</evidence>
<dbReference type="InterPro" id="IPR001173">
    <property type="entry name" value="Glyco_trans_2-like"/>
</dbReference>
<evidence type="ECO:0000313" key="5">
    <source>
        <dbReference type="EMBL" id="CAA9525897.1"/>
    </source>
</evidence>
<dbReference type="GO" id="GO:0016757">
    <property type="term" value="F:glycosyltransferase activity"/>
    <property type="evidence" value="ECO:0007669"/>
    <property type="project" value="UniProtKB-KW"/>
</dbReference>
<dbReference type="SUPFAM" id="SSF53756">
    <property type="entry name" value="UDP-Glycosyltransferase/glycogen phosphorylase"/>
    <property type="match status" value="1"/>
</dbReference>
<comment type="similarity">
    <text evidence="1">Belongs to the glycosyltransferase 2 family.</text>
</comment>